<keyword evidence="2" id="KW-1185">Reference proteome</keyword>
<name>A0A7T8BC45_9SPIR</name>
<dbReference type="RefSeq" id="WP_215628065.1">
    <property type="nucleotide sequence ID" value="NZ_CP067089.2"/>
</dbReference>
<gene>
    <name evidence="1" type="ORF">JFL75_07545</name>
</gene>
<dbReference type="KEGG" id="bhc:JFL75_07545"/>
<evidence type="ECO:0000313" key="2">
    <source>
        <dbReference type="Proteomes" id="UP000595917"/>
    </source>
</evidence>
<protein>
    <submittedName>
        <fullName evidence="1">Uncharacterized protein</fullName>
    </submittedName>
</protein>
<organism evidence="1 2">
    <name type="scientific">Breznakiella homolactica</name>
    <dbReference type="NCBI Taxonomy" id="2798577"/>
    <lineage>
        <taxon>Bacteria</taxon>
        <taxon>Pseudomonadati</taxon>
        <taxon>Spirochaetota</taxon>
        <taxon>Spirochaetia</taxon>
        <taxon>Spirochaetales</taxon>
        <taxon>Breznakiellaceae</taxon>
        <taxon>Breznakiella</taxon>
    </lineage>
</organism>
<dbReference type="EMBL" id="CP067089">
    <property type="protein sequence ID" value="QQO10760.1"/>
    <property type="molecule type" value="Genomic_DNA"/>
</dbReference>
<accession>A0A7T8BC45</accession>
<proteinExistence type="predicted"/>
<evidence type="ECO:0000313" key="1">
    <source>
        <dbReference type="EMBL" id="QQO10760.1"/>
    </source>
</evidence>
<dbReference type="Proteomes" id="UP000595917">
    <property type="component" value="Chromosome"/>
</dbReference>
<dbReference type="AlphaFoldDB" id="A0A7T8BC45"/>
<reference evidence="1" key="1">
    <citation type="submission" date="2021-01" db="EMBL/GenBank/DDBJ databases">
        <title>Description of Breznakiella homolactica.</title>
        <authorList>
            <person name="Song Y."/>
            <person name="Brune A."/>
        </authorList>
    </citation>
    <scope>NUCLEOTIDE SEQUENCE</scope>
    <source>
        <strain evidence="1">RmG30</strain>
    </source>
</reference>
<sequence length="75" mass="8310">MKKNDKYLTFRRQDIRGKWGIFREAWAAIAGAVTYGTPRGLVPAMLLCRCPVYGGYSAFDGDGYGKHVRKGVLPG</sequence>